<dbReference type="InterPro" id="IPR018338">
    <property type="entry name" value="Carbonic_anhydrase_a-class_CS"/>
</dbReference>
<evidence type="ECO:0000313" key="6">
    <source>
        <dbReference type="Proteomes" id="UP001652661"/>
    </source>
</evidence>
<dbReference type="InterPro" id="IPR036398">
    <property type="entry name" value="CA_dom_sf"/>
</dbReference>
<evidence type="ECO:0000259" key="5">
    <source>
        <dbReference type="PROSITE" id="PS51144"/>
    </source>
</evidence>
<keyword evidence="4" id="KW-0456">Lyase</keyword>
<keyword evidence="3 4" id="KW-0862">Zinc</keyword>
<evidence type="ECO:0000256" key="1">
    <source>
        <dbReference type="ARBA" id="ARBA00010718"/>
    </source>
</evidence>
<evidence type="ECO:0000256" key="4">
    <source>
        <dbReference type="RuleBase" id="RU367011"/>
    </source>
</evidence>
<dbReference type="Proteomes" id="UP001652661">
    <property type="component" value="Chromosome 3R"/>
</dbReference>
<comment type="function">
    <text evidence="4">Reversible hydration of carbon dioxide.</text>
</comment>
<dbReference type="RefSeq" id="XP_017031651.1">
    <property type="nucleotide sequence ID" value="XM_017176162.3"/>
</dbReference>
<dbReference type="GO" id="GO:0005737">
    <property type="term" value="C:cytoplasm"/>
    <property type="evidence" value="ECO:0007669"/>
    <property type="project" value="TreeGrafter"/>
</dbReference>
<dbReference type="Gene3D" id="3.10.200.10">
    <property type="entry name" value="Alpha carbonic anhydrase"/>
    <property type="match status" value="1"/>
</dbReference>
<comment type="cofactor">
    <cofactor evidence="4">
        <name>Zn(2+)</name>
        <dbReference type="ChEBI" id="CHEBI:29105"/>
    </cofactor>
</comment>
<dbReference type="SMART" id="SM01057">
    <property type="entry name" value="Carb_anhydrase"/>
    <property type="match status" value="1"/>
</dbReference>
<dbReference type="EC" id="4.2.1.1" evidence="4"/>
<dbReference type="OrthoDB" id="429145at2759"/>
<keyword evidence="6" id="KW-1185">Reference proteome</keyword>
<comment type="similarity">
    <text evidence="1 4">Belongs to the alpha-carbonic anhydrase family.</text>
</comment>
<proteinExistence type="inferred from homology"/>
<accession>A0A6P4J880</accession>
<dbReference type="InterPro" id="IPR001148">
    <property type="entry name" value="CA_dom"/>
</dbReference>
<dbReference type="PROSITE" id="PS51144">
    <property type="entry name" value="ALPHA_CA_2"/>
    <property type="match status" value="1"/>
</dbReference>
<dbReference type="InterPro" id="IPR023561">
    <property type="entry name" value="Carbonic_anhydrase_a-class"/>
</dbReference>
<dbReference type="GO" id="GO:0004089">
    <property type="term" value="F:carbonate dehydratase activity"/>
    <property type="evidence" value="ECO:0007669"/>
    <property type="project" value="UniProtKB-UniRule"/>
</dbReference>
<name>A0A6P4J880_DROKI</name>
<gene>
    <name evidence="7" type="primary">CAH4</name>
</gene>
<evidence type="ECO:0000313" key="7">
    <source>
        <dbReference type="RefSeq" id="XP_017031651.1"/>
    </source>
</evidence>
<organism evidence="6 7">
    <name type="scientific">Drosophila kikkawai</name>
    <name type="common">Fruit fly</name>
    <dbReference type="NCBI Taxonomy" id="30033"/>
    <lineage>
        <taxon>Eukaryota</taxon>
        <taxon>Metazoa</taxon>
        <taxon>Ecdysozoa</taxon>
        <taxon>Arthropoda</taxon>
        <taxon>Hexapoda</taxon>
        <taxon>Insecta</taxon>
        <taxon>Pterygota</taxon>
        <taxon>Neoptera</taxon>
        <taxon>Endopterygota</taxon>
        <taxon>Diptera</taxon>
        <taxon>Brachycera</taxon>
        <taxon>Muscomorpha</taxon>
        <taxon>Ephydroidea</taxon>
        <taxon>Drosophilidae</taxon>
        <taxon>Drosophila</taxon>
        <taxon>Sophophora</taxon>
    </lineage>
</organism>
<dbReference type="PROSITE" id="PS00162">
    <property type="entry name" value="ALPHA_CA_1"/>
    <property type="match status" value="1"/>
</dbReference>
<dbReference type="PANTHER" id="PTHR18952:SF137">
    <property type="entry name" value="CARBONIC ANHYDRASE"/>
    <property type="match status" value="1"/>
</dbReference>
<protein>
    <recommendedName>
        <fullName evidence="4">Carbonic anhydrase</fullName>
        <ecNumber evidence="4">4.2.1.1</ecNumber>
    </recommendedName>
</protein>
<dbReference type="CDD" id="cd00326">
    <property type="entry name" value="alpha_CA"/>
    <property type="match status" value="1"/>
</dbReference>
<comment type="catalytic activity">
    <reaction evidence="4">
        <text>hydrogencarbonate + H(+) = CO2 + H2O</text>
        <dbReference type="Rhea" id="RHEA:10748"/>
        <dbReference type="ChEBI" id="CHEBI:15377"/>
        <dbReference type="ChEBI" id="CHEBI:15378"/>
        <dbReference type="ChEBI" id="CHEBI:16526"/>
        <dbReference type="ChEBI" id="CHEBI:17544"/>
        <dbReference type="EC" id="4.2.1.1"/>
    </reaction>
</comment>
<evidence type="ECO:0000256" key="2">
    <source>
        <dbReference type="ARBA" id="ARBA00022723"/>
    </source>
</evidence>
<dbReference type="Pfam" id="PF00194">
    <property type="entry name" value="Carb_anhydrase"/>
    <property type="match status" value="1"/>
</dbReference>
<dbReference type="GO" id="GO:0008270">
    <property type="term" value="F:zinc ion binding"/>
    <property type="evidence" value="ECO:0007669"/>
    <property type="project" value="UniProtKB-UniRule"/>
</dbReference>
<dbReference type="PANTHER" id="PTHR18952">
    <property type="entry name" value="CARBONIC ANHYDRASE"/>
    <property type="match status" value="1"/>
</dbReference>
<dbReference type="SUPFAM" id="SSF51069">
    <property type="entry name" value="Carbonic anhydrase"/>
    <property type="match status" value="1"/>
</dbReference>
<reference evidence="7" key="1">
    <citation type="submission" date="2025-08" db="UniProtKB">
        <authorList>
            <consortium name="RefSeq"/>
        </authorList>
    </citation>
    <scope>IDENTIFICATION</scope>
    <source>
        <strain evidence="7">14028-0561.14</strain>
        <tissue evidence="7">Whole fly</tissue>
    </source>
</reference>
<dbReference type="AlphaFoldDB" id="A0A6P4J880"/>
<feature type="domain" description="Alpha-carbonic anhydrase" evidence="5">
    <location>
        <begin position="17"/>
        <end position="277"/>
    </location>
</feature>
<evidence type="ECO:0000256" key="3">
    <source>
        <dbReference type="ARBA" id="ARBA00022833"/>
    </source>
</evidence>
<keyword evidence="2 4" id="KW-0479">Metal-binding</keyword>
<sequence>MFLVARSFALTHSGTRSHFGYNYDKQGRDWNVKGTRRQSPIALCTSNSTTCNVPKLKMINYDKLLGDPVTVTNNGVTVLMRIPKTVEGKQPALSISTEGGHVFEAEQMHFHWGSELCKGSEHHLDGHFYDGELHIVHKNAIYKNNQEAALHRNGFAVLAVLLRHSEAPQNESPAMTDICKQVGEISYINGIQPLQGRMALEDLFVSIDPHRYLAYQGSLTTPPCAEAVLWFVFLTPVDVPHDYWRNFWQLRDSYGKRVLNTYRDLQEDYERPVYLSKGNASEM</sequence>